<proteinExistence type="predicted"/>
<dbReference type="InterPro" id="IPR006311">
    <property type="entry name" value="TAT_signal"/>
</dbReference>
<dbReference type="InterPro" id="IPR019546">
    <property type="entry name" value="TAT_signal_bac_arc"/>
</dbReference>
<protein>
    <submittedName>
        <fullName evidence="1">Twin-arginine translocation signal domain-containing protein</fullName>
    </submittedName>
</protein>
<dbReference type="KEGG" id="halx:M0R89_18125"/>
<evidence type="ECO:0000313" key="2">
    <source>
        <dbReference type="Proteomes" id="UP000830729"/>
    </source>
</evidence>
<dbReference type="InterPro" id="IPR008972">
    <property type="entry name" value="Cupredoxin"/>
</dbReference>
<dbReference type="NCBIfam" id="TIGR01409">
    <property type="entry name" value="TAT_signal_seq"/>
    <property type="match status" value="1"/>
</dbReference>
<keyword evidence="2" id="KW-1185">Reference proteome</keyword>
<name>A0A8U0HTQ7_9EURY</name>
<reference evidence="1 2" key="1">
    <citation type="submission" date="2022-04" db="EMBL/GenBank/DDBJ databases">
        <title>Diverse halophilic archaea isolated from saline environments.</title>
        <authorList>
            <person name="Cui H.-L."/>
        </authorList>
    </citation>
    <scope>NUCLEOTIDE SEQUENCE [LARGE SCALE GENOMIC DNA]</scope>
    <source>
        <strain evidence="1 2">XZYJT49</strain>
    </source>
</reference>
<dbReference type="Gene3D" id="2.60.40.420">
    <property type="entry name" value="Cupredoxins - blue copper proteins"/>
    <property type="match status" value="1"/>
</dbReference>
<dbReference type="Proteomes" id="UP000830729">
    <property type="component" value="Chromosome"/>
</dbReference>
<dbReference type="RefSeq" id="WP_248650480.1">
    <property type="nucleotide sequence ID" value="NZ_CP096659.1"/>
</dbReference>
<dbReference type="GeneID" id="72187158"/>
<dbReference type="SUPFAM" id="SSF49503">
    <property type="entry name" value="Cupredoxins"/>
    <property type="match status" value="1"/>
</dbReference>
<evidence type="ECO:0000313" key="1">
    <source>
        <dbReference type="EMBL" id="UPV74435.1"/>
    </source>
</evidence>
<dbReference type="EMBL" id="CP096659">
    <property type="protein sequence ID" value="UPV74435.1"/>
    <property type="molecule type" value="Genomic_DNA"/>
</dbReference>
<gene>
    <name evidence="1" type="ORF">M0R89_18125</name>
</gene>
<accession>A0A8U0HTQ7</accession>
<dbReference type="AlphaFoldDB" id="A0A8U0HTQ7"/>
<sequence length="212" mass="21875">MTENTSRRRFLKAAAATGALAGLNATVLAQGQNEEVILLGGYTQGWQGYRLPGGASASGTANPTLTLQEGTTYTLMWQNGDGVGHNFAIQDSQGNNLQVLEPLTVQADTFSQINQTSEDQNVTLDITGGNVTGVSNGTGGNMTGGNATGGQQTTQSLVAKTQILSEEGAVQAVRFTATPEMAQYICIVHPNTMVGDIEVQSGGGSGNMTGSM</sequence>
<organism evidence="1 2">
    <name type="scientific">Halorussus limi</name>
    <dbReference type="NCBI Taxonomy" id="2938695"/>
    <lineage>
        <taxon>Archaea</taxon>
        <taxon>Methanobacteriati</taxon>
        <taxon>Methanobacteriota</taxon>
        <taxon>Stenosarchaea group</taxon>
        <taxon>Halobacteria</taxon>
        <taxon>Halobacteriales</taxon>
        <taxon>Haladaptataceae</taxon>
        <taxon>Halorussus</taxon>
    </lineage>
</organism>
<dbReference type="PROSITE" id="PS51318">
    <property type="entry name" value="TAT"/>
    <property type="match status" value="1"/>
</dbReference>